<sequence length="162" mass="17475">MPVTTTKSQLPNTVPTTVLLRGSTVYGDRRHNITSRTTPMTMTVAANDTGFNSTKPSEPVAGGYGAAMVLVPFGIITVIGLAVVMILYIRKRNRLEKLRLQLMPMYSFDPAEEQDELESEVLEQNREVAAAGAELKTLTTTLGNTENPGCLGLTDVASTMNA</sequence>
<keyword evidence="1" id="KW-1133">Transmembrane helix</keyword>
<protein>
    <submittedName>
        <fullName evidence="2">Chromosome 3 open reading frame 18</fullName>
    </submittedName>
</protein>
<dbReference type="PANTHER" id="PTHR15868">
    <property type="entry name" value="SIMILAR TO RIKEN CDNA 6430571L13 GENE, SIMILAR TO G20 PROTEIN"/>
    <property type="match status" value="1"/>
</dbReference>
<evidence type="ECO:0000313" key="3">
    <source>
        <dbReference type="Proteomes" id="UP000261540"/>
    </source>
</evidence>
<reference evidence="2" key="1">
    <citation type="submission" date="2025-08" db="UniProtKB">
        <authorList>
            <consortium name="Ensembl"/>
        </authorList>
    </citation>
    <scope>IDENTIFICATION</scope>
</reference>
<reference evidence="2" key="2">
    <citation type="submission" date="2025-09" db="UniProtKB">
        <authorList>
            <consortium name="Ensembl"/>
        </authorList>
    </citation>
    <scope>IDENTIFICATION</scope>
</reference>
<dbReference type="PANTHER" id="PTHR15868:SF0">
    <property type="entry name" value="SIMILAR TO RIKEN CDNA 6430571L13 GENE_ SIMILAR TO G20 PROTEIN"/>
    <property type="match status" value="1"/>
</dbReference>
<keyword evidence="1" id="KW-0472">Membrane</keyword>
<dbReference type="Proteomes" id="UP000261540">
    <property type="component" value="Unplaced"/>
</dbReference>
<proteinExistence type="predicted"/>
<organism evidence="2 3">
    <name type="scientific">Paramormyrops kingsleyae</name>
    <dbReference type="NCBI Taxonomy" id="1676925"/>
    <lineage>
        <taxon>Eukaryota</taxon>
        <taxon>Metazoa</taxon>
        <taxon>Chordata</taxon>
        <taxon>Craniata</taxon>
        <taxon>Vertebrata</taxon>
        <taxon>Euteleostomi</taxon>
        <taxon>Actinopterygii</taxon>
        <taxon>Neopterygii</taxon>
        <taxon>Teleostei</taxon>
        <taxon>Osteoglossocephala</taxon>
        <taxon>Osteoglossomorpha</taxon>
        <taxon>Osteoglossiformes</taxon>
        <taxon>Mormyridae</taxon>
        <taxon>Paramormyrops</taxon>
    </lineage>
</organism>
<keyword evidence="3" id="KW-1185">Reference proteome</keyword>
<accession>A0A3B3R721</accession>
<dbReference type="InterPro" id="IPR042351">
    <property type="entry name" value="C3orf18-like"/>
</dbReference>
<evidence type="ECO:0000256" key="1">
    <source>
        <dbReference type="SAM" id="Phobius"/>
    </source>
</evidence>
<name>A0A3B3R721_9TELE</name>
<dbReference type="AlphaFoldDB" id="A0A3B3R721"/>
<dbReference type="GeneTree" id="ENSGT00410000025882"/>
<feature type="transmembrane region" description="Helical" evidence="1">
    <location>
        <begin position="64"/>
        <end position="89"/>
    </location>
</feature>
<dbReference type="STRING" id="1676925.ENSPKIP00000014557"/>
<evidence type="ECO:0000313" key="2">
    <source>
        <dbReference type="Ensembl" id="ENSPKIP00000014557.1"/>
    </source>
</evidence>
<keyword evidence="1" id="KW-0812">Transmembrane</keyword>
<dbReference type="Ensembl" id="ENSPKIT00000039005.1">
    <property type="protein sequence ID" value="ENSPKIP00000014557.1"/>
    <property type="gene ID" value="ENSPKIG00000001599.1"/>
</dbReference>